<dbReference type="AlphaFoldDB" id="A0A1G2DCV8"/>
<evidence type="ECO:0000256" key="2">
    <source>
        <dbReference type="ARBA" id="ARBA00023295"/>
    </source>
</evidence>
<dbReference type="GO" id="GO:0009341">
    <property type="term" value="C:beta-galactosidase complex"/>
    <property type="evidence" value="ECO:0007669"/>
    <property type="project" value="InterPro"/>
</dbReference>
<feature type="domain" description="Glycoside hydrolase family 42 N-terminal" evidence="3">
    <location>
        <begin position="61"/>
        <end position="171"/>
    </location>
</feature>
<dbReference type="InterPro" id="IPR013529">
    <property type="entry name" value="Glyco_hydro_42_N"/>
</dbReference>
<comment type="caution">
    <text evidence="4">The sequence shown here is derived from an EMBL/GenBank/DDBJ whole genome shotgun (WGS) entry which is preliminary data.</text>
</comment>
<dbReference type="Proteomes" id="UP000178534">
    <property type="component" value="Unassembled WGS sequence"/>
</dbReference>
<name>A0A1G2DCV8_9BACT</name>
<dbReference type="STRING" id="1798665.A2942_04330"/>
<dbReference type="Gene3D" id="3.20.20.80">
    <property type="entry name" value="Glycosidases"/>
    <property type="match status" value="1"/>
</dbReference>
<keyword evidence="1" id="KW-0378">Hydrolase</keyword>
<protein>
    <recommendedName>
        <fullName evidence="3">Glycoside hydrolase family 42 N-terminal domain-containing protein</fullName>
    </recommendedName>
</protein>
<evidence type="ECO:0000313" key="4">
    <source>
        <dbReference type="EMBL" id="OGZ11446.1"/>
    </source>
</evidence>
<proteinExistence type="predicted"/>
<dbReference type="EMBL" id="MHLP01000037">
    <property type="protein sequence ID" value="OGZ11446.1"/>
    <property type="molecule type" value="Genomic_DNA"/>
</dbReference>
<evidence type="ECO:0000259" key="3">
    <source>
        <dbReference type="Pfam" id="PF02449"/>
    </source>
</evidence>
<dbReference type="Pfam" id="PF02449">
    <property type="entry name" value="Glyco_hydro_42"/>
    <property type="match status" value="1"/>
</dbReference>
<dbReference type="SUPFAM" id="SSF51445">
    <property type="entry name" value="(Trans)glycosidases"/>
    <property type="match status" value="1"/>
</dbReference>
<reference evidence="4 5" key="1">
    <citation type="journal article" date="2016" name="Nat. Commun.">
        <title>Thousands of microbial genomes shed light on interconnected biogeochemical processes in an aquifer system.</title>
        <authorList>
            <person name="Anantharaman K."/>
            <person name="Brown C.T."/>
            <person name="Hug L.A."/>
            <person name="Sharon I."/>
            <person name="Castelle C.J."/>
            <person name="Probst A.J."/>
            <person name="Thomas B.C."/>
            <person name="Singh A."/>
            <person name="Wilkins M.J."/>
            <person name="Karaoz U."/>
            <person name="Brodie E.L."/>
            <person name="Williams K.H."/>
            <person name="Hubbard S.S."/>
            <person name="Banfield J.F."/>
        </authorList>
    </citation>
    <scope>NUCLEOTIDE SEQUENCE [LARGE SCALE GENOMIC DNA]</scope>
</reference>
<accession>A0A1G2DCV8</accession>
<gene>
    <name evidence="4" type="ORF">A2942_04330</name>
</gene>
<keyword evidence="2" id="KW-0326">Glycosidase</keyword>
<dbReference type="GO" id="GO:0005975">
    <property type="term" value="P:carbohydrate metabolic process"/>
    <property type="evidence" value="ECO:0007669"/>
    <property type="project" value="InterPro"/>
</dbReference>
<evidence type="ECO:0000256" key="1">
    <source>
        <dbReference type="ARBA" id="ARBA00022801"/>
    </source>
</evidence>
<organism evidence="4 5">
    <name type="scientific">Candidatus Lloydbacteria bacterium RIFCSPLOWO2_01_FULL_50_20</name>
    <dbReference type="NCBI Taxonomy" id="1798665"/>
    <lineage>
        <taxon>Bacteria</taxon>
        <taxon>Candidatus Lloydiibacteriota</taxon>
    </lineage>
</organism>
<dbReference type="GO" id="GO:0004565">
    <property type="term" value="F:beta-galactosidase activity"/>
    <property type="evidence" value="ECO:0007669"/>
    <property type="project" value="InterPro"/>
</dbReference>
<evidence type="ECO:0000313" key="5">
    <source>
        <dbReference type="Proteomes" id="UP000178534"/>
    </source>
</evidence>
<sequence>MNKLKKMLKILAWCALAVIVLFILLSFGRDPERIAYGVSYSKFYSEELGLPWKDVLISALDELKVKKLRLMAYWPMIEPERGTYDFTDLDFQMNETRARNAEVVLAVGRRLPRWPECHIPDWAKALSWEEQKIALREYITAVVERYRSYENLLYWQVENEPFLTVFAWEHCGDLDKDFLDEEIALVKQLDPDRPILVTDSGNLGLWYGAWNAGDTFGTSVYMYLWNPQVGEVKSFYLPSFYKVKKNLLTIVGGKKKSLLIELSLEPWLLDSVTRVPLDTQLDRMGIDKMNEVLGFAEKTGFEEQYLWGVEWWYYMKEKGHPEYIEKAKEIFSEK</sequence>
<dbReference type="InterPro" id="IPR017853">
    <property type="entry name" value="GH"/>
</dbReference>